<dbReference type="PROSITE" id="PS51257">
    <property type="entry name" value="PROKAR_LIPOPROTEIN"/>
    <property type="match status" value="1"/>
</dbReference>
<dbReference type="SUPFAM" id="SSF53850">
    <property type="entry name" value="Periplasmic binding protein-like II"/>
    <property type="match status" value="1"/>
</dbReference>
<feature type="signal peptide" evidence="1">
    <location>
        <begin position="1"/>
        <end position="27"/>
    </location>
</feature>
<keyword evidence="3" id="KW-1185">Reference proteome</keyword>
<protein>
    <submittedName>
        <fullName evidence="2">Extracellular solute-binding protein</fullName>
    </submittedName>
</protein>
<evidence type="ECO:0000313" key="3">
    <source>
        <dbReference type="Proteomes" id="UP000462055"/>
    </source>
</evidence>
<dbReference type="InterPro" id="IPR050490">
    <property type="entry name" value="Bact_solute-bd_prot1"/>
</dbReference>
<dbReference type="Pfam" id="PF13416">
    <property type="entry name" value="SBP_bac_8"/>
    <property type="match status" value="1"/>
</dbReference>
<proteinExistence type="predicted"/>
<sequence>MPSMRMRTTAVLAAAAALAAVAGCASGNDSGGSKSGLRLYNDKGAWKPFFEQMSALGKQQTGLDMKPVGYTDEPTYTAFIKSSFRTKVKPDLFTWQTGGRLQEIVEQKQVAETTSIWQDAIKSGDLTQDLAKYYTVGGKQYCVPLNTGYWGMFYSKKIFAKYGLAPPATWADLMKIAQTLKSKGQVPFNQTTPTSLFSFAWFEQLLAGTDPDLYERLSTGQASYTDPGVVKVMQQWKSMIDAGYFSNPGDKADPADHFKAGDAAMVINGTWFNTSMTQRGLKLGTDYGFFLIPNVSPSLPKRSLIFESGPLCSLRKAPDAAASTKYLKWWITPAAQEKWANARGDVSGNPKVKIADPELDKVTKEAASGQNRLVLRYFEAAPAPVLTAALSGFDGFLSKPGSYMSVLKDIQKANEDYWKNHKAGS</sequence>
<name>A0A6I4MVP7_9ACTN</name>
<gene>
    <name evidence="2" type="ORF">F8568_039890</name>
</gene>
<evidence type="ECO:0000313" key="2">
    <source>
        <dbReference type="EMBL" id="MWA06406.1"/>
    </source>
</evidence>
<dbReference type="EMBL" id="WBMS02000050">
    <property type="protein sequence ID" value="MWA06406.1"/>
    <property type="molecule type" value="Genomic_DNA"/>
</dbReference>
<dbReference type="PANTHER" id="PTHR43649">
    <property type="entry name" value="ARABINOSE-BINDING PROTEIN-RELATED"/>
    <property type="match status" value="1"/>
</dbReference>
<dbReference type="InterPro" id="IPR006059">
    <property type="entry name" value="SBP"/>
</dbReference>
<dbReference type="RefSeq" id="WP_151598875.1">
    <property type="nucleotide sequence ID" value="NZ_WBMS02000050.1"/>
</dbReference>
<dbReference type="Gene3D" id="3.40.190.10">
    <property type="entry name" value="Periplasmic binding protein-like II"/>
    <property type="match status" value="2"/>
</dbReference>
<evidence type="ECO:0000256" key="1">
    <source>
        <dbReference type="SAM" id="SignalP"/>
    </source>
</evidence>
<keyword evidence="1" id="KW-0732">Signal</keyword>
<accession>A0A6I4MVP7</accession>
<feature type="chain" id="PRO_5026058864" evidence="1">
    <location>
        <begin position="28"/>
        <end position="425"/>
    </location>
</feature>
<organism evidence="2 3">
    <name type="scientific">Actinomadura physcomitrii</name>
    <dbReference type="NCBI Taxonomy" id="2650748"/>
    <lineage>
        <taxon>Bacteria</taxon>
        <taxon>Bacillati</taxon>
        <taxon>Actinomycetota</taxon>
        <taxon>Actinomycetes</taxon>
        <taxon>Streptosporangiales</taxon>
        <taxon>Thermomonosporaceae</taxon>
        <taxon>Actinomadura</taxon>
    </lineage>
</organism>
<dbReference type="PANTHER" id="PTHR43649:SF14">
    <property type="entry name" value="BLR3389 PROTEIN"/>
    <property type="match status" value="1"/>
</dbReference>
<dbReference type="AlphaFoldDB" id="A0A6I4MVP7"/>
<comment type="caution">
    <text evidence="2">The sequence shown here is derived from an EMBL/GenBank/DDBJ whole genome shotgun (WGS) entry which is preliminary data.</text>
</comment>
<reference evidence="2" key="1">
    <citation type="submission" date="2019-12" db="EMBL/GenBank/DDBJ databases">
        <title>Actinomadura physcomitrii sp. nov., a novel actinomycete isolated from moss [Physcomitrium sphaericum (Ludw) Fuernr].</title>
        <authorList>
            <person name="Zhuang X."/>
        </authorList>
    </citation>
    <scope>NUCLEOTIDE SEQUENCE [LARGE SCALE GENOMIC DNA]</scope>
    <source>
        <strain evidence="2">LD22</strain>
    </source>
</reference>
<dbReference type="Proteomes" id="UP000462055">
    <property type="component" value="Unassembled WGS sequence"/>
</dbReference>